<keyword evidence="4" id="KW-0805">Transcription regulation</keyword>
<organism evidence="8 9">
    <name type="scientific">Caenorhabditis briggsae</name>
    <dbReference type="NCBI Taxonomy" id="6238"/>
    <lineage>
        <taxon>Eukaryota</taxon>
        <taxon>Metazoa</taxon>
        <taxon>Ecdysozoa</taxon>
        <taxon>Nematoda</taxon>
        <taxon>Chromadorea</taxon>
        <taxon>Rhabditida</taxon>
        <taxon>Rhabditina</taxon>
        <taxon>Rhabditomorpha</taxon>
        <taxon>Rhabditoidea</taxon>
        <taxon>Rhabditidae</taxon>
        <taxon>Peloderinae</taxon>
        <taxon>Caenorhabditis</taxon>
    </lineage>
</organism>
<dbReference type="HOGENOM" id="CLU_339558_0_0_1"/>
<reference evidence="8 9" key="1">
    <citation type="journal article" date="2003" name="PLoS Biol.">
        <title>The genome sequence of Caenorhabditis briggsae: a platform for comparative genomics.</title>
        <authorList>
            <person name="Stein L.D."/>
            <person name="Bao Z."/>
            <person name="Blasiar D."/>
            <person name="Blumenthal T."/>
            <person name="Brent M.R."/>
            <person name="Chen N."/>
            <person name="Chinwalla A."/>
            <person name="Clarke L."/>
            <person name="Clee C."/>
            <person name="Coghlan A."/>
            <person name="Coulson A."/>
            <person name="D'Eustachio P."/>
            <person name="Fitch D.H."/>
            <person name="Fulton L.A."/>
            <person name="Fulton R.E."/>
            <person name="Griffiths-Jones S."/>
            <person name="Harris T.W."/>
            <person name="Hillier L.W."/>
            <person name="Kamath R."/>
            <person name="Kuwabara P.E."/>
            <person name="Mardis E.R."/>
            <person name="Marra M.A."/>
            <person name="Miner T.L."/>
            <person name="Minx P."/>
            <person name="Mullikin J.C."/>
            <person name="Plumb R.W."/>
            <person name="Rogers J."/>
            <person name="Schein J.E."/>
            <person name="Sohrmann M."/>
            <person name="Spieth J."/>
            <person name="Stajich J.E."/>
            <person name="Wei C."/>
            <person name="Willey D."/>
            <person name="Wilson R.K."/>
            <person name="Durbin R."/>
            <person name="Waterston R.H."/>
        </authorList>
    </citation>
    <scope>NUCLEOTIDE SEQUENCE [LARGE SCALE GENOMIC DNA]</scope>
    <source>
        <strain evidence="8 9">AF16</strain>
    </source>
</reference>
<feature type="compositionally biased region" description="Basic and acidic residues" evidence="7">
    <location>
        <begin position="571"/>
        <end position="584"/>
    </location>
</feature>
<dbReference type="InterPro" id="IPR051243">
    <property type="entry name" value="PcG_WD-repeat"/>
</dbReference>
<sequence length="837" mass="93959">MSKTTPKDKEKETGEDATDTTDTANPPPFFTSATITTKHGKSLNGCAIKPSWRKTEEDRNKDLLAAAVGNEFVYIYRLPADRNCIELLNTITFKFMVDPTMQKDHDELYRVAWVCDEIDNYSSKIVTAGKKGLIYVVNVVDNKMKRVLEGNRGEINDIRTNPSNPGMFATASTDFTVRVWHIRAKYCLVIFNNPAAHVSKILSVDWSPDGRSLFSGGFDHRIVCWNLSEENVKSHLKKCYKRIKAGRSIENIKDELNMDPRLRLAEKIFDPHGHTLIVKTVNNLANEIHFDRVDSLRIIGFNGVKYIISKSAGERAQLKVWRFGTWGDVVEKKLDGPLRAVTHLDKKNLAMSEDWFTKMDVDLSRKWVATAGEGLVVFFNLKSINNEYVSRIGTSQLRQAAFSENGKILLAVGEEGVVARFDRNEDFIQNNLLQSLSLEENNKTDTNEPSTSKLSVSQASRQFNREDSIDEEDMYMPSTSGTANRFQPPPIDFLDYELDHNRPSTSGPTTCGPSRKVPRCYLRALRSIDEGNSQDPVNIDQDSMPMETAPSCSLKRASRRQLHSSDFATEEGSRMEVKFRREESSSTSTQSTNRVDENTSLDRAPVEPLSDAFSASLTRTPMSPLRQDKKAVANAKPSSRNSHDSSEDREPANKEYSPNSDREHPHRNRTGTEKDRKDDEVVGRRISEATEFDQQMHGSVASSTGRFTNDIVPTGTTSNQTVTRGRSRGRPLKIRYGWQRSNPHVNNTRPSSSGQPGSQQPRRGVGRPRWSGRQVQVPRSSLTTINLPATSSFERSVSGVTVTESTRGPGRPRRPIQPTEGAEAALIDSNKMDAYQK</sequence>
<dbReference type="WormBase" id="CBG07528">
    <property type="protein sequence ID" value="CBP07667"/>
    <property type="gene ID" value="WBGene00029539"/>
</dbReference>
<feature type="compositionally biased region" description="Basic and acidic residues" evidence="7">
    <location>
        <begin position="1"/>
        <end position="14"/>
    </location>
</feature>
<evidence type="ECO:0000256" key="6">
    <source>
        <dbReference type="PROSITE-ProRule" id="PRU00221"/>
    </source>
</evidence>
<dbReference type="PROSITE" id="PS50294">
    <property type="entry name" value="WD_REPEATS_REGION"/>
    <property type="match status" value="2"/>
</dbReference>
<dbReference type="InterPro" id="IPR036322">
    <property type="entry name" value="WD40_repeat_dom_sf"/>
</dbReference>
<dbReference type="GO" id="GO:0031507">
    <property type="term" value="P:heterochromatin formation"/>
    <property type="evidence" value="ECO:0000318"/>
    <property type="project" value="GO_Central"/>
</dbReference>
<dbReference type="Proteomes" id="UP000008549">
    <property type="component" value="Unassembled WGS sequence"/>
</dbReference>
<reference evidence="8 9" key="2">
    <citation type="journal article" date="2011" name="PLoS Genet.">
        <title>Caenorhabditis briggsae recombinant inbred line genotypes reveal inter-strain incompatibility and the evolution of recombination.</title>
        <authorList>
            <person name="Ross J.A."/>
            <person name="Koboldt D.C."/>
            <person name="Staisch J.E."/>
            <person name="Chamberlin H.M."/>
            <person name="Gupta B.P."/>
            <person name="Miller R.D."/>
            <person name="Baird S.E."/>
            <person name="Haag E.S."/>
        </authorList>
    </citation>
    <scope>NUCLEOTIDE SEQUENCE [LARGE SCALE GENOMIC DNA]</scope>
    <source>
        <strain evidence="8 9">AF16</strain>
    </source>
</reference>
<evidence type="ECO:0000256" key="7">
    <source>
        <dbReference type="SAM" id="MobiDB-lite"/>
    </source>
</evidence>
<dbReference type="KEGG" id="cbr:CBG_07528"/>
<proteinExistence type="inferred from homology"/>
<feature type="region of interest" description="Disordered" evidence="7">
    <location>
        <begin position="439"/>
        <end position="837"/>
    </location>
</feature>
<dbReference type="PROSITE" id="PS50082">
    <property type="entry name" value="WD_REPEATS_2"/>
    <property type="match status" value="2"/>
</dbReference>
<dbReference type="InterPro" id="IPR015943">
    <property type="entry name" value="WD40/YVTN_repeat-like_dom_sf"/>
</dbReference>
<dbReference type="GeneID" id="8587808"/>
<feature type="compositionally biased region" description="Polar residues" evidence="7">
    <location>
        <begin position="503"/>
        <end position="512"/>
    </location>
</feature>
<dbReference type="SMART" id="SM00320">
    <property type="entry name" value="WD40"/>
    <property type="match status" value="4"/>
</dbReference>
<dbReference type="STRING" id="6238.A8X4M1"/>
<dbReference type="AlphaFoldDB" id="A8X4M1"/>
<evidence type="ECO:0000256" key="4">
    <source>
        <dbReference type="ARBA" id="ARBA00023015"/>
    </source>
</evidence>
<keyword evidence="2 6" id="KW-0853">WD repeat</keyword>
<feature type="repeat" description="WD" evidence="6">
    <location>
        <begin position="148"/>
        <end position="183"/>
    </location>
</feature>
<feature type="compositionally biased region" description="Low complexity" evidence="7">
    <location>
        <begin position="749"/>
        <end position="769"/>
    </location>
</feature>
<dbReference type="CTD" id="8587808"/>
<accession>A8X4M1</accession>
<feature type="compositionally biased region" description="Polar residues" evidence="7">
    <location>
        <begin position="447"/>
        <end position="462"/>
    </location>
</feature>
<dbReference type="Gene3D" id="2.130.10.10">
    <property type="entry name" value="YVTN repeat-like/Quinoprotein amine dehydrogenase"/>
    <property type="match status" value="1"/>
</dbReference>
<dbReference type="EMBL" id="HE601041">
    <property type="protein sequence ID" value="CAP27581.1"/>
    <property type="molecule type" value="Genomic_DNA"/>
</dbReference>
<name>A8X4M1_CAEBR</name>
<keyword evidence="5" id="KW-0804">Transcription</keyword>
<dbReference type="eggNOG" id="KOG1034">
    <property type="taxonomic scope" value="Eukaryota"/>
</dbReference>
<dbReference type="PANTHER" id="PTHR10253">
    <property type="entry name" value="POLYCOMB PROTEIN"/>
    <property type="match status" value="1"/>
</dbReference>
<feature type="compositionally biased region" description="Polar residues" evidence="7">
    <location>
        <begin position="773"/>
        <end position="806"/>
    </location>
</feature>
<feature type="region of interest" description="Disordered" evidence="7">
    <location>
        <begin position="1"/>
        <end position="28"/>
    </location>
</feature>
<feature type="compositionally biased region" description="Polar residues" evidence="7">
    <location>
        <begin position="692"/>
        <end position="707"/>
    </location>
</feature>
<dbReference type="Pfam" id="PF00400">
    <property type="entry name" value="WD40"/>
    <property type="match status" value="2"/>
</dbReference>
<protein>
    <submittedName>
        <fullName evidence="8">Protein CBG07528</fullName>
    </submittedName>
</protein>
<evidence type="ECO:0000256" key="5">
    <source>
        <dbReference type="ARBA" id="ARBA00023163"/>
    </source>
</evidence>
<evidence type="ECO:0000256" key="1">
    <source>
        <dbReference type="ARBA" id="ARBA00008075"/>
    </source>
</evidence>
<feature type="compositionally biased region" description="Polar residues" evidence="7">
    <location>
        <begin position="714"/>
        <end position="724"/>
    </location>
</feature>
<dbReference type="FunFam" id="2.130.10.10:FF:001581">
    <property type="entry name" value="Polycomb protein mes-6"/>
    <property type="match status" value="1"/>
</dbReference>
<feature type="compositionally biased region" description="Basic and acidic residues" evidence="7">
    <location>
        <begin position="660"/>
        <end position="688"/>
    </location>
</feature>
<dbReference type="RefSeq" id="XP_002645809.1">
    <property type="nucleotide sequence ID" value="XM_002645763.1"/>
</dbReference>
<keyword evidence="3" id="KW-0677">Repeat</keyword>
<evidence type="ECO:0000256" key="3">
    <source>
        <dbReference type="ARBA" id="ARBA00022737"/>
    </source>
</evidence>
<comment type="similarity">
    <text evidence="1">Belongs to the WD repeat ESC family.</text>
</comment>
<dbReference type="InterPro" id="IPR001680">
    <property type="entry name" value="WD40_rpt"/>
</dbReference>
<keyword evidence="9" id="KW-1185">Reference proteome</keyword>
<evidence type="ECO:0000313" key="10">
    <source>
        <dbReference type="WormBase" id="CBG07528"/>
    </source>
</evidence>
<dbReference type="SUPFAM" id="SSF50978">
    <property type="entry name" value="WD40 repeat-like"/>
    <property type="match status" value="1"/>
</dbReference>
<evidence type="ECO:0000313" key="8">
    <source>
        <dbReference type="EMBL" id="CAP27581.1"/>
    </source>
</evidence>
<evidence type="ECO:0000313" key="9">
    <source>
        <dbReference type="Proteomes" id="UP000008549"/>
    </source>
</evidence>
<feature type="compositionally biased region" description="Basic and acidic residues" evidence="7">
    <location>
        <begin position="641"/>
        <end position="653"/>
    </location>
</feature>
<dbReference type="InParanoid" id="A8X4M1"/>
<evidence type="ECO:0000256" key="2">
    <source>
        <dbReference type="ARBA" id="ARBA00022574"/>
    </source>
</evidence>
<dbReference type="GO" id="GO:0000122">
    <property type="term" value="P:negative regulation of transcription by RNA polymerase II"/>
    <property type="evidence" value="ECO:0000318"/>
    <property type="project" value="GO_Central"/>
</dbReference>
<feature type="compositionally biased region" description="Polar residues" evidence="7">
    <location>
        <begin position="739"/>
        <end position="748"/>
    </location>
</feature>
<dbReference type="GO" id="GO:0035098">
    <property type="term" value="C:ESC/E(Z) complex"/>
    <property type="evidence" value="ECO:0000318"/>
    <property type="project" value="GO_Central"/>
</dbReference>
<gene>
    <name evidence="8 10" type="ORF">CBG07528</name>
    <name evidence="8" type="ORF">CBG_07528</name>
</gene>
<feature type="repeat" description="WD" evidence="6">
    <location>
        <begin position="194"/>
        <end position="235"/>
    </location>
</feature>